<accession>A0A1Q9DA04</accession>
<dbReference type="EMBL" id="LSRX01000641">
    <property type="protein sequence ID" value="OLP91970.1"/>
    <property type="molecule type" value="Genomic_DNA"/>
</dbReference>
<keyword evidence="2" id="KW-1185">Reference proteome</keyword>
<organism evidence="1 2">
    <name type="scientific">Symbiodinium microadriaticum</name>
    <name type="common">Dinoflagellate</name>
    <name type="synonym">Zooxanthella microadriatica</name>
    <dbReference type="NCBI Taxonomy" id="2951"/>
    <lineage>
        <taxon>Eukaryota</taxon>
        <taxon>Sar</taxon>
        <taxon>Alveolata</taxon>
        <taxon>Dinophyceae</taxon>
        <taxon>Suessiales</taxon>
        <taxon>Symbiodiniaceae</taxon>
        <taxon>Symbiodinium</taxon>
    </lineage>
</organism>
<evidence type="ECO:0000313" key="2">
    <source>
        <dbReference type="Proteomes" id="UP000186817"/>
    </source>
</evidence>
<dbReference type="OrthoDB" id="10291789at2759"/>
<protein>
    <submittedName>
        <fullName evidence="1">Uncharacterized protein</fullName>
    </submittedName>
</protein>
<evidence type="ECO:0000313" key="1">
    <source>
        <dbReference type="EMBL" id="OLP91970.1"/>
    </source>
</evidence>
<name>A0A1Q9DA04_SYMMI</name>
<gene>
    <name evidence="1" type="ORF">AK812_SmicGene26279</name>
</gene>
<sequence length="451" mass="50918">MMKHGVDTSALSDEQVLVEHQKHRCTPFSELLHAFMAESEGHTVIPVEEHLQRALHRLRQPLTDAEIHTAQLVSSSHMAYVKEHALVTRIFGPGSARRFDLKKGRGLTYLERETSLALVNFKQITRDSIVCFLQQPKTPAFFHNHRAFLQEMNSEGIVQNAKWISSLMTSSVWTTVEGKEFSYEKHADGWRTRWLSELAVQKALTTVPLQVGGPGGGIVQLSTWEFRCVAANRCGRHFIEVVPILSGIQWGHSREELSKRWQKKWKPMFLRKHLDESHFLLPYRSKAAAASSQEGRCSDDMAFSLPASLMLLVHLANQKEQGEAFLKSFLTTFLEPCQVTLQAAGGRGRDGGGSQNITCLGCRLHFLRYDPSTGRYENRACAKEDIVDWDDLPEDIPAGPSAAAAVIEHSLWWPVWVLNLEGAGTDTDTVVAVICFYQLLELVMWAWLLRM</sequence>
<dbReference type="Proteomes" id="UP000186817">
    <property type="component" value="Unassembled WGS sequence"/>
</dbReference>
<comment type="caution">
    <text evidence="1">The sequence shown here is derived from an EMBL/GenBank/DDBJ whole genome shotgun (WGS) entry which is preliminary data.</text>
</comment>
<dbReference type="AlphaFoldDB" id="A0A1Q9DA04"/>
<proteinExistence type="predicted"/>
<reference evidence="1 2" key="1">
    <citation type="submission" date="2016-02" db="EMBL/GenBank/DDBJ databases">
        <title>Genome analysis of coral dinoflagellate symbionts highlights evolutionary adaptations to a symbiotic lifestyle.</title>
        <authorList>
            <person name="Aranda M."/>
            <person name="Li Y."/>
            <person name="Liew Y.J."/>
            <person name="Baumgarten S."/>
            <person name="Simakov O."/>
            <person name="Wilson M."/>
            <person name="Piel J."/>
            <person name="Ashoor H."/>
            <person name="Bougouffa S."/>
            <person name="Bajic V.B."/>
            <person name="Ryu T."/>
            <person name="Ravasi T."/>
            <person name="Bayer T."/>
            <person name="Micklem G."/>
            <person name="Kim H."/>
            <person name="Bhak J."/>
            <person name="Lajeunesse T.C."/>
            <person name="Voolstra C.R."/>
        </authorList>
    </citation>
    <scope>NUCLEOTIDE SEQUENCE [LARGE SCALE GENOMIC DNA]</scope>
    <source>
        <strain evidence="1 2">CCMP2467</strain>
    </source>
</reference>